<dbReference type="AlphaFoldDB" id="A0A1B3WE42"/>
<gene>
    <name evidence="2" type="ORF">BCB69_03915</name>
</gene>
<dbReference type="Proteomes" id="UP000094757">
    <property type="component" value="Chromosome"/>
</dbReference>
<protein>
    <submittedName>
        <fullName evidence="2">Uncharacterized protein</fullName>
    </submittedName>
</protein>
<feature type="transmembrane region" description="Helical" evidence="1">
    <location>
        <begin position="12"/>
        <end position="41"/>
    </location>
</feature>
<keyword evidence="1" id="KW-0472">Membrane</keyword>
<evidence type="ECO:0000313" key="3">
    <source>
        <dbReference type="Proteomes" id="UP000094757"/>
    </source>
</evidence>
<feature type="transmembrane region" description="Helical" evidence="1">
    <location>
        <begin position="53"/>
        <end position="79"/>
    </location>
</feature>
<evidence type="ECO:0000256" key="1">
    <source>
        <dbReference type="SAM" id="Phobius"/>
    </source>
</evidence>
<proteinExistence type="predicted"/>
<sequence length="207" mass="24199">MNESKLNSIKDIILGIVLLVIMGYISVWLLGILLDCIVNFIDRFNQVTSNIDAVVIVALITGSVSILGVVISSIVSKVIEYRQNTKRYLYEKREQPYVEFIEMVYKLQENVKKNRKYTEKEMLEDVFSFSKKLILWGSNDVIRKWLNFREISQIENRNPMDNIFMLEEIIFEIRKDMGQKKGGLKQGDILAFFVNDIKEHISTHKKK</sequence>
<name>A0A1B3WE42_9FIRM</name>
<organism evidence="2 3">
    <name type="scientific">Dialister pneumosintes</name>
    <dbReference type="NCBI Taxonomy" id="39950"/>
    <lineage>
        <taxon>Bacteria</taxon>
        <taxon>Bacillati</taxon>
        <taxon>Bacillota</taxon>
        <taxon>Negativicutes</taxon>
        <taxon>Veillonellales</taxon>
        <taxon>Veillonellaceae</taxon>
        <taxon>Dialister</taxon>
    </lineage>
</organism>
<accession>A0A1B3WE42</accession>
<keyword evidence="1" id="KW-1133">Transmembrane helix</keyword>
<dbReference type="KEGG" id="dpn:BCB69_03915"/>
<reference evidence="3" key="1">
    <citation type="submission" date="2016-08" db="EMBL/GenBank/DDBJ databases">
        <authorList>
            <person name="Holder M.E."/>
            <person name="Ajami N.J."/>
            <person name="Petrosino J.F."/>
        </authorList>
    </citation>
    <scope>NUCLEOTIDE SEQUENCE [LARGE SCALE GENOMIC DNA]</scope>
    <source>
        <strain evidence="3">F0677</strain>
    </source>
</reference>
<keyword evidence="1" id="KW-0812">Transmembrane</keyword>
<evidence type="ECO:0000313" key="2">
    <source>
        <dbReference type="EMBL" id="AOH39185.1"/>
    </source>
</evidence>
<dbReference type="RefSeq" id="WP_069177066.1">
    <property type="nucleotide sequence ID" value="NZ_CP017037.1"/>
</dbReference>
<dbReference type="EMBL" id="CP017037">
    <property type="protein sequence ID" value="AOH39185.1"/>
    <property type="molecule type" value="Genomic_DNA"/>
</dbReference>